<proteinExistence type="predicted"/>
<feature type="chain" id="PRO_5031320936" description="DUF4367 domain-containing protein" evidence="1">
    <location>
        <begin position="21"/>
        <end position="159"/>
    </location>
</feature>
<gene>
    <name evidence="2" type="ORF">F7O84_11305</name>
</gene>
<keyword evidence="3" id="KW-1185">Reference proteome</keyword>
<accession>A0A7V7UBZ5</accession>
<feature type="signal peptide" evidence="1">
    <location>
        <begin position="1"/>
        <end position="20"/>
    </location>
</feature>
<reference evidence="2 3" key="1">
    <citation type="submission" date="2019-09" db="EMBL/GenBank/DDBJ databases">
        <authorList>
            <person name="Valk L.C."/>
        </authorList>
    </citation>
    <scope>NUCLEOTIDE SEQUENCE [LARGE SCALE GENOMIC DNA]</scope>
    <source>
        <strain evidence="2">GalUA</strain>
    </source>
</reference>
<dbReference type="PROSITE" id="PS51257">
    <property type="entry name" value="PROKAR_LIPOPROTEIN"/>
    <property type="match status" value="1"/>
</dbReference>
<name>A0A7V7UBZ5_9FIRM</name>
<protein>
    <recommendedName>
        <fullName evidence="4">DUF4367 domain-containing protein</fullName>
    </recommendedName>
</protein>
<comment type="caution">
    <text evidence="2">The sequence shown here is derived from an EMBL/GenBank/DDBJ whole genome shotgun (WGS) entry which is preliminary data.</text>
</comment>
<dbReference type="AlphaFoldDB" id="A0A7V7UBZ5"/>
<sequence>MYKKGMVIFCVVLMLMGCKAANQAEESVSLESSIAISKDDFLEEMKEMFEQSDNTFSYEDANKSILEGERVNITLNDSENMQVYIYESSDKAIEDAKRISLDGFSYTKSEGDEGMTTTIDWIDNPHFYKIQNIMILYLGNDETILDILSDSFGEQIAGS</sequence>
<evidence type="ECO:0008006" key="4">
    <source>
        <dbReference type="Google" id="ProtNLM"/>
    </source>
</evidence>
<dbReference type="RefSeq" id="WP_151145052.1">
    <property type="nucleotide sequence ID" value="NZ_WAGX01000005.1"/>
</dbReference>
<evidence type="ECO:0000313" key="3">
    <source>
        <dbReference type="Proteomes" id="UP000461768"/>
    </source>
</evidence>
<evidence type="ECO:0000256" key="1">
    <source>
        <dbReference type="SAM" id="SignalP"/>
    </source>
</evidence>
<keyword evidence="1" id="KW-0732">Signal</keyword>
<dbReference type="Proteomes" id="UP000461768">
    <property type="component" value="Unassembled WGS sequence"/>
</dbReference>
<dbReference type="OrthoDB" id="2066498at2"/>
<reference evidence="2 3" key="2">
    <citation type="submission" date="2020-02" db="EMBL/GenBank/DDBJ databases">
        <title>Candidatus Galacturonibacter soehngenii shows hetero-acetogenic catabolism of galacturonic acid but lacks a canonical carbon monoxide dehydrogenase/acetyl-CoA synthase complex.</title>
        <authorList>
            <person name="Diender M."/>
            <person name="Stouten G.R."/>
            <person name="Petersen J.F."/>
            <person name="Nielsen P.H."/>
            <person name="Dueholm M.S."/>
            <person name="Pronk J.T."/>
            <person name="Van Loosdrecht M.C.M."/>
        </authorList>
    </citation>
    <scope>NUCLEOTIDE SEQUENCE [LARGE SCALE GENOMIC DNA]</scope>
    <source>
        <strain evidence="2">GalUA</strain>
    </source>
</reference>
<dbReference type="EMBL" id="WAGX01000005">
    <property type="protein sequence ID" value="KAB1438139.1"/>
    <property type="molecule type" value="Genomic_DNA"/>
</dbReference>
<organism evidence="2 3">
    <name type="scientific">Candidatus Galacturonatibacter soehngenii</name>
    <dbReference type="NCBI Taxonomy" id="2307010"/>
    <lineage>
        <taxon>Bacteria</taxon>
        <taxon>Bacillati</taxon>
        <taxon>Bacillota</taxon>
        <taxon>Clostridia</taxon>
        <taxon>Lachnospirales</taxon>
        <taxon>Lachnospiraceae</taxon>
        <taxon>Candidatus Galacturonatibacter</taxon>
    </lineage>
</organism>
<evidence type="ECO:0000313" key="2">
    <source>
        <dbReference type="EMBL" id="KAB1438139.1"/>
    </source>
</evidence>